<dbReference type="eggNOG" id="COG1819">
    <property type="taxonomic scope" value="Bacteria"/>
</dbReference>
<dbReference type="CAZy" id="GT1">
    <property type="family name" value="Glycosyltransferase Family 1"/>
</dbReference>
<dbReference type="EMBL" id="AE001437">
    <property type="protein sequence ID" value="AAK79956.1"/>
    <property type="molecule type" value="Genomic_DNA"/>
</dbReference>
<accession>Q97HL4</accession>
<dbReference type="InterPro" id="IPR050271">
    <property type="entry name" value="UDP-glycosyltransferase"/>
</dbReference>
<dbReference type="Gene3D" id="3.40.50.2000">
    <property type="entry name" value="Glycogen Phosphorylase B"/>
    <property type="match status" value="2"/>
</dbReference>
<evidence type="ECO:0000256" key="2">
    <source>
        <dbReference type="ARBA" id="ARBA00022679"/>
    </source>
</evidence>
<keyword evidence="2" id="KW-0808">Transferase</keyword>
<dbReference type="KEGG" id="cac:CA_C1997"/>
<sequence length="398" mass="45412">MKKKVLFVGEGIALSHIVRPMYLASCIDKDKYDIAFACSKRYKKFVCHKIDNYFEIFSLSPEEFNSRIEKPFKVFDKKTLIKYIDCEEKVFSTFKPDLVVGDMRVSLGISLRQANIPYINIANAYWSPFSTQKRQTPEIPLLSKVSLKNKERLFKIMLPLVTKRYIKGFNELRVNAGLHPVNSMEEMHCNGDLNLYLDVPSLAPTRPLSKEHMYIGPITEFVDNELPTWWNKIDSIKKPIIYFSLGSTGNLALLGEIVNALNKLDVTVIMATANRISNEILSEKFFVSDYIPALLAIEKSDIVICNGGSGSIYQALSKGKPLIGFPTNMDQCLAMNMVEKKGLGKAIRPNMAKSDFIANEIMKMLNSFQYANKFSKIKEEIRRYDAKKLFTKVIEDFL</sequence>
<organism evidence="4 5">
    <name type="scientific">Clostridium acetobutylicum (strain ATCC 824 / DSM 792 / JCM 1419 / IAM 19013 / LMG 5710 / NBRC 13948 / NRRL B-527 / VKM B-1787 / 2291 / W)</name>
    <dbReference type="NCBI Taxonomy" id="272562"/>
    <lineage>
        <taxon>Bacteria</taxon>
        <taxon>Bacillati</taxon>
        <taxon>Bacillota</taxon>
        <taxon>Clostridia</taxon>
        <taxon>Eubacteriales</taxon>
        <taxon>Clostridiaceae</taxon>
        <taxon>Clostridium</taxon>
    </lineage>
</organism>
<gene>
    <name evidence="4" type="ordered locus">CA_C1997</name>
</gene>
<dbReference type="PIR" id="A97146">
    <property type="entry name" value="A97146"/>
</dbReference>
<reference evidence="4 5" key="1">
    <citation type="journal article" date="2001" name="J. Bacteriol.">
        <title>Genome sequence and comparative analysis of the solvent-producing bacterium Clostridium acetobutylicum.</title>
        <authorList>
            <person name="Nolling J."/>
            <person name="Breton G."/>
            <person name="Omelchenko M.V."/>
            <person name="Makarova K.S."/>
            <person name="Zeng Q."/>
            <person name="Gibson R."/>
            <person name="Lee H.M."/>
            <person name="Dubois J."/>
            <person name="Qiu D."/>
            <person name="Hitti J."/>
            <person name="Wolf Y.I."/>
            <person name="Tatusov R.L."/>
            <person name="Sabathe F."/>
            <person name="Doucette-Stamm L."/>
            <person name="Soucaille P."/>
            <person name="Daly M.J."/>
            <person name="Bennett G.N."/>
            <person name="Koonin E.V."/>
            <person name="Smith D.R."/>
        </authorList>
    </citation>
    <scope>NUCLEOTIDE SEQUENCE [LARGE SCALE GENOMIC DNA]</scope>
    <source>
        <strain evidence="5">ATCC 824 / DSM 792 / JCM 1419 / LMG 5710 / VKM B-1787</strain>
    </source>
</reference>
<keyword evidence="5" id="KW-1185">Reference proteome</keyword>
<dbReference type="GO" id="GO:0008194">
    <property type="term" value="F:UDP-glycosyltransferase activity"/>
    <property type="evidence" value="ECO:0007669"/>
    <property type="project" value="InterPro"/>
</dbReference>
<dbReference type="SUPFAM" id="SSF53756">
    <property type="entry name" value="UDP-Glycosyltransferase/glycogen phosphorylase"/>
    <property type="match status" value="1"/>
</dbReference>
<evidence type="ECO:0000313" key="4">
    <source>
        <dbReference type="EMBL" id="AAK79956.1"/>
    </source>
</evidence>
<evidence type="ECO:0000259" key="3">
    <source>
        <dbReference type="Pfam" id="PF06722"/>
    </source>
</evidence>
<dbReference type="InterPro" id="IPR002213">
    <property type="entry name" value="UDP_glucos_trans"/>
</dbReference>
<dbReference type="PANTHER" id="PTHR48043">
    <property type="entry name" value="EG:EG0003.4 PROTEIN-RELATED"/>
    <property type="match status" value="1"/>
</dbReference>
<dbReference type="Proteomes" id="UP000000814">
    <property type="component" value="Chromosome"/>
</dbReference>
<evidence type="ECO:0000313" key="5">
    <source>
        <dbReference type="Proteomes" id="UP000000814"/>
    </source>
</evidence>
<protein>
    <submittedName>
        <fullName evidence="4">Predicted glycosyltransferase</fullName>
    </submittedName>
</protein>
<dbReference type="RefSeq" id="WP_010965297.1">
    <property type="nucleotide sequence ID" value="NC_003030.1"/>
</dbReference>
<feature type="domain" description="Erythromycin biosynthesis protein CIII-like C-terminal" evidence="3">
    <location>
        <begin position="257"/>
        <end position="381"/>
    </location>
</feature>
<evidence type="ECO:0000256" key="1">
    <source>
        <dbReference type="ARBA" id="ARBA00022676"/>
    </source>
</evidence>
<dbReference type="HOGENOM" id="CLU_692271_0_0_9"/>
<keyword evidence="1" id="KW-0328">Glycosyltransferase</keyword>
<proteinExistence type="predicted"/>
<dbReference type="PATRIC" id="fig|272562.8.peg.2204"/>
<dbReference type="GeneID" id="44998484"/>
<name>Q97HL4_CLOAB</name>
<dbReference type="PANTHER" id="PTHR48043:SF145">
    <property type="entry name" value="FI06409P-RELATED"/>
    <property type="match status" value="1"/>
</dbReference>
<dbReference type="Pfam" id="PF06722">
    <property type="entry name" value="EryCIII-like_C"/>
    <property type="match status" value="1"/>
</dbReference>
<dbReference type="STRING" id="272562.CA_C1997"/>
<dbReference type="CDD" id="cd03784">
    <property type="entry name" value="GT1_Gtf-like"/>
    <property type="match status" value="1"/>
</dbReference>
<dbReference type="InterPro" id="IPR010610">
    <property type="entry name" value="EryCIII-like_C"/>
</dbReference>
<dbReference type="AlphaFoldDB" id="Q97HL4"/>
<dbReference type="GO" id="GO:0016758">
    <property type="term" value="F:hexosyltransferase activity"/>
    <property type="evidence" value="ECO:0007669"/>
    <property type="project" value="UniProtKB-ARBA"/>
</dbReference>
<dbReference type="OrthoDB" id="6620093at2"/>